<organism evidence="2">
    <name type="scientific">bioreactor metagenome</name>
    <dbReference type="NCBI Taxonomy" id="1076179"/>
    <lineage>
        <taxon>unclassified sequences</taxon>
        <taxon>metagenomes</taxon>
        <taxon>ecological metagenomes</taxon>
    </lineage>
</organism>
<dbReference type="SUPFAM" id="SSF53474">
    <property type="entry name" value="alpha/beta-Hydrolases"/>
    <property type="match status" value="1"/>
</dbReference>
<dbReference type="InterPro" id="IPR008391">
    <property type="entry name" value="AXE1_dom"/>
</dbReference>
<accession>A0A644ZLU1</accession>
<evidence type="ECO:0000313" key="2">
    <source>
        <dbReference type="EMBL" id="MPM41328.1"/>
    </source>
</evidence>
<reference evidence="2" key="1">
    <citation type="submission" date="2019-08" db="EMBL/GenBank/DDBJ databases">
        <authorList>
            <person name="Kucharzyk K."/>
            <person name="Murdoch R.W."/>
            <person name="Higgins S."/>
            <person name="Loffler F."/>
        </authorList>
    </citation>
    <scope>NUCLEOTIDE SEQUENCE</scope>
</reference>
<dbReference type="PANTHER" id="PTHR40111:SF1">
    <property type="entry name" value="CEPHALOSPORIN-C DEACETYLASE"/>
    <property type="match status" value="1"/>
</dbReference>
<comment type="caution">
    <text evidence="2">The sequence shown here is derived from an EMBL/GenBank/DDBJ whole genome shotgun (WGS) entry which is preliminary data.</text>
</comment>
<dbReference type="InterPro" id="IPR039069">
    <property type="entry name" value="CE7"/>
</dbReference>
<dbReference type="PANTHER" id="PTHR40111">
    <property type="entry name" value="CEPHALOSPORIN-C DEACETYLASE"/>
    <property type="match status" value="1"/>
</dbReference>
<name>A0A644ZLU1_9ZZZZ</name>
<dbReference type="EC" id="3.1.1.41" evidence="2"/>
<dbReference type="Pfam" id="PF05448">
    <property type="entry name" value="AXE1"/>
    <property type="match status" value="1"/>
</dbReference>
<protein>
    <submittedName>
        <fullName evidence="2">Cephalosporin-C deacetylase</fullName>
        <ecNumber evidence="2">3.1.1.41</ecNumber>
    </submittedName>
</protein>
<sequence>MALTLEGGAALAAAALVPEVKQAVVAFPFLCDYRKAWEMELPTVAYSELRDFFRWFDPRHEREQEIFTRLGYVDVQNLAPRIKAKVLMATGLSDNICPPQTQFAAYNKIKSPKSVKFYPDFGHELLPEYTDMTYLEMLTL</sequence>
<feature type="domain" description="Acetyl xylan esterase" evidence="1">
    <location>
        <begin position="7"/>
        <end position="133"/>
    </location>
</feature>
<dbReference type="GO" id="GO:0047739">
    <property type="term" value="F:cephalosporin-C deacetylase activity"/>
    <property type="evidence" value="ECO:0007669"/>
    <property type="project" value="UniProtKB-EC"/>
</dbReference>
<dbReference type="InterPro" id="IPR029058">
    <property type="entry name" value="AB_hydrolase_fold"/>
</dbReference>
<gene>
    <name evidence="2" type="primary">axeA_2</name>
    <name evidence="2" type="ORF">SDC9_87980</name>
</gene>
<dbReference type="GO" id="GO:0005976">
    <property type="term" value="P:polysaccharide metabolic process"/>
    <property type="evidence" value="ECO:0007669"/>
    <property type="project" value="TreeGrafter"/>
</dbReference>
<proteinExistence type="predicted"/>
<evidence type="ECO:0000259" key="1">
    <source>
        <dbReference type="Pfam" id="PF05448"/>
    </source>
</evidence>
<dbReference type="Gene3D" id="3.40.50.1820">
    <property type="entry name" value="alpha/beta hydrolase"/>
    <property type="match status" value="1"/>
</dbReference>
<dbReference type="AlphaFoldDB" id="A0A644ZLU1"/>
<keyword evidence="2" id="KW-0378">Hydrolase</keyword>
<dbReference type="EMBL" id="VSSQ01009331">
    <property type="protein sequence ID" value="MPM41328.1"/>
    <property type="molecule type" value="Genomic_DNA"/>
</dbReference>